<dbReference type="PROSITE" id="PS50109">
    <property type="entry name" value="HIS_KIN"/>
    <property type="match status" value="1"/>
</dbReference>
<evidence type="ECO:0000259" key="23">
    <source>
        <dbReference type="PROSITE" id="PS50110"/>
    </source>
</evidence>
<evidence type="ECO:0000256" key="13">
    <source>
        <dbReference type="ARBA" id="ARBA00022840"/>
    </source>
</evidence>
<evidence type="ECO:0000259" key="22">
    <source>
        <dbReference type="PROSITE" id="PS50109"/>
    </source>
</evidence>
<keyword evidence="15" id="KW-0902">Two-component regulatory system</keyword>
<reference evidence="24 25" key="1">
    <citation type="submission" date="2020-08" db="EMBL/GenBank/DDBJ databases">
        <title>Genomic Encyclopedia of Type Strains, Phase III (KMG-III): the genomes of soil and plant-associated and newly described type strains.</title>
        <authorList>
            <person name="Whitman W."/>
        </authorList>
    </citation>
    <scope>NUCLEOTIDE SEQUENCE [LARGE SCALE GENOMIC DNA]</scope>
    <source>
        <strain evidence="24 25">CECT 5862</strain>
    </source>
</reference>
<comment type="catalytic activity">
    <reaction evidence="1">
        <text>ATP + protein L-histidine = ADP + protein N-phospho-L-histidine.</text>
        <dbReference type="EC" id="2.7.13.3"/>
    </reaction>
</comment>
<feature type="region of interest" description="Disordered" evidence="20">
    <location>
        <begin position="768"/>
        <end position="791"/>
    </location>
</feature>
<feature type="transmembrane region" description="Helical" evidence="21">
    <location>
        <begin position="380"/>
        <end position="399"/>
    </location>
</feature>
<dbReference type="SUPFAM" id="SSF47384">
    <property type="entry name" value="Homodimeric domain of signal transducing histidine kinase"/>
    <property type="match status" value="1"/>
</dbReference>
<dbReference type="GO" id="GO:0046983">
    <property type="term" value="F:protein dimerization activity"/>
    <property type="evidence" value="ECO:0007669"/>
    <property type="project" value="InterPro"/>
</dbReference>
<evidence type="ECO:0000256" key="11">
    <source>
        <dbReference type="ARBA" id="ARBA00022741"/>
    </source>
</evidence>
<evidence type="ECO:0000256" key="8">
    <source>
        <dbReference type="ARBA" id="ARBA00022553"/>
    </source>
</evidence>
<dbReference type="PANTHER" id="PTHR43047">
    <property type="entry name" value="TWO-COMPONENT HISTIDINE PROTEIN KINASE"/>
    <property type="match status" value="1"/>
</dbReference>
<feature type="transmembrane region" description="Helical" evidence="21">
    <location>
        <begin position="257"/>
        <end position="279"/>
    </location>
</feature>
<feature type="transmembrane region" description="Helical" evidence="21">
    <location>
        <begin position="229"/>
        <end position="250"/>
    </location>
</feature>
<evidence type="ECO:0000256" key="19">
    <source>
        <dbReference type="PROSITE-ProRule" id="PRU00169"/>
    </source>
</evidence>
<feature type="transmembrane region" description="Helical" evidence="21">
    <location>
        <begin position="322"/>
        <end position="346"/>
    </location>
</feature>
<keyword evidence="10" id="KW-0479">Metal-binding</keyword>
<dbReference type="GO" id="GO:0005524">
    <property type="term" value="F:ATP binding"/>
    <property type="evidence" value="ECO:0007669"/>
    <property type="project" value="UniProtKB-KW"/>
</dbReference>
<dbReference type="InterPro" id="IPR005467">
    <property type="entry name" value="His_kinase_dom"/>
</dbReference>
<dbReference type="InterPro" id="IPR001789">
    <property type="entry name" value="Sig_transdc_resp-reg_receiver"/>
</dbReference>
<comment type="cofactor">
    <cofactor evidence="2">
        <name>[4Fe-4S] cluster</name>
        <dbReference type="ChEBI" id="CHEBI:49883"/>
    </cofactor>
</comment>
<dbReference type="Gene3D" id="1.10.287.130">
    <property type="match status" value="1"/>
</dbReference>
<evidence type="ECO:0000256" key="10">
    <source>
        <dbReference type="ARBA" id="ARBA00022723"/>
    </source>
</evidence>
<feature type="domain" description="Histidine kinase" evidence="22">
    <location>
        <begin position="477"/>
        <end position="727"/>
    </location>
</feature>
<feature type="domain" description="Response regulatory" evidence="23">
    <location>
        <begin position="800"/>
        <end position="918"/>
    </location>
</feature>
<dbReference type="CDD" id="cd17574">
    <property type="entry name" value="REC_OmpR"/>
    <property type="match status" value="1"/>
</dbReference>
<dbReference type="Proteomes" id="UP000570361">
    <property type="component" value="Unassembled WGS sequence"/>
</dbReference>
<evidence type="ECO:0000256" key="18">
    <source>
        <dbReference type="ARBA" id="ARBA00030800"/>
    </source>
</evidence>
<evidence type="ECO:0000256" key="1">
    <source>
        <dbReference type="ARBA" id="ARBA00000085"/>
    </source>
</evidence>
<evidence type="ECO:0000256" key="16">
    <source>
        <dbReference type="ARBA" id="ARBA00023014"/>
    </source>
</evidence>
<feature type="modified residue" description="4-aspartylphosphate" evidence="19">
    <location>
        <position position="851"/>
    </location>
</feature>
<evidence type="ECO:0000313" key="24">
    <source>
        <dbReference type="EMBL" id="MBB3112238.1"/>
    </source>
</evidence>
<dbReference type="InterPro" id="IPR003594">
    <property type="entry name" value="HATPase_dom"/>
</dbReference>
<dbReference type="SUPFAM" id="SSF55874">
    <property type="entry name" value="ATPase domain of HSP90 chaperone/DNA topoisomerase II/histidine kinase"/>
    <property type="match status" value="2"/>
</dbReference>
<dbReference type="Gene3D" id="1.20.5.1930">
    <property type="match status" value="1"/>
</dbReference>
<evidence type="ECO:0000256" key="17">
    <source>
        <dbReference type="ARBA" id="ARBA00024827"/>
    </source>
</evidence>
<sequence>MRHTDPHAKPPITGPYRRLTAGTAGRLLRAGQYRCSPGHSRQIARSAFTLPIAVLLLAALVLPLLHFALLPKQVHAESVGSQAVEERQERQIRFVARWEAYFGEEPGPNAVWMPLDEAAHRRLPHYEGTLWLKRAQLPAIPGRDPYLFIYRMRHMDVYLDDKPVYSFNMERPDSYVNPNAVVHQIRLHASDEGKSLTLKLLWNREALPLYWNTFGERQFMEYAQIEQDWPMLVYATVFVLFGTASLAMFIRRPKEQLYGWFTLLTYCAGFGIASLIASWQFYADGLARLYYFRDMLLPLGIWAFLGFYGTAMGREYARIYRVLLAVMGAYTLLTAISAFANPLFYIDLLIRWLPYVMIAIFAVVTWTLILTLRTQRSSEMFWLSFGYVSLLVFGFVHVIRNYVTADANTRPWPWFIELLLQYALPIGMLLFLFGLVMVLIGRFANVHKQLKQVADELVARNEAMAQFDQLKDDFLRNTSHELRTPLHGIAGLTESLLGGAAGPVSKPMADNLQLVLASSGRLLGLVNDILDLYRLKHRDVRLTLADVHLRRTAEAVAASLAPLAARKGLLVNVEADLPELVIQADPGRFEQVLYNLVGNAIRYTESGQVTVSIVSMQTKTGEKAGRLDDPTADESIRQEDEGIELPLPADAAIEQIEITVADTGKGIPEEQMQRLFEPFAAAEHQLGGGTGLGLSITRRLVELHGGTIGVVSSPKGTRVTFTLPALEPRLAANISKAESPLSELGTESEQDNDFDSLAQVLPLAPPALSPPSADLLTQPSDPSGEAADDDEAVATAHRPLILIADDEPINLQVLRHYMRHADYELIEAADGLEAIAMLGATKRKPDLLLLDVMMPGMTGYDVCRKVRERYSASELPIILLSARDRTIDLVQGFDAGANDYVTKPFSQGELMARMNIQLKLAQFHLSLEQLVAVRTSELEEANKVLAGSVRETAEALAEVSVLEERNRIAHEMHDVVGHSLTAAIVQMEAAKKLAPRDLDQALARVDTAGGMVRKGLDEIRRTVRMLKDEEQSIDLASALQELIRETSSNAGVQIHARIEPLPPMSGLKERILYHALMEGMTNGLRHGRCSAFHFELRHEEDALLFQLTNDGEAYGNAKPGFGLSAMMERVHLLGGTVDISSGRDPRTGEVAGCVLLIRLPLQRAA</sequence>
<name>A0A7W5B0R4_9BACL</name>
<dbReference type="InterPro" id="IPR011006">
    <property type="entry name" value="CheY-like_superfamily"/>
</dbReference>
<evidence type="ECO:0000256" key="14">
    <source>
        <dbReference type="ARBA" id="ARBA00023004"/>
    </source>
</evidence>
<dbReference type="Pfam" id="PF00512">
    <property type="entry name" value="HisKA"/>
    <property type="match status" value="1"/>
</dbReference>
<dbReference type="InterPro" id="IPR003661">
    <property type="entry name" value="HisK_dim/P_dom"/>
</dbReference>
<dbReference type="SUPFAM" id="SSF52172">
    <property type="entry name" value="CheY-like"/>
    <property type="match status" value="1"/>
</dbReference>
<feature type="transmembrane region" description="Helical" evidence="21">
    <location>
        <begin position="419"/>
        <end position="441"/>
    </location>
</feature>
<dbReference type="GO" id="GO:0046872">
    <property type="term" value="F:metal ion binding"/>
    <property type="evidence" value="ECO:0007669"/>
    <property type="project" value="UniProtKB-KW"/>
</dbReference>
<evidence type="ECO:0000313" key="25">
    <source>
        <dbReference type="Proteomes" id="UP000570361"/>
    </source>
</evidence>
<dbReference type="GO" id="GO:0051539">
    <property type="term" value="F:4 iron, 4 sulfur cluster binding"/>
    <property type="evidence" value="ECO:0007669"/>
    <property type="project" value="UniProtKB-KW"/>
</dbReference>
<dbReference type="InterPro" id="IPR036097">
    <property type="entry name" value="HisK_dim/P_sf"/>
</dbReference>
<dbReference type="GO" id="GO:0016020">
    <property type="term" value="C:membrane"/>
    <property type="evidence" value="ECO:0007669"/>
    <property type="project" value="InterPro"/>
</dbReference>
<evidence type="ECO:0000256" key="2">
    <source>
        <dbReference type="ARBA" id="ARBA00001966"/>
    </source>
</evidence>
<protein>
    <recommendedName>
        <fullName evidence="5">Oxygen sensor histidine kinase NreB</fullName>
        <ecNumber evidence="4">2.7.13.3</ecNumber>
    </recommendedName>
    <alternativeName>
        <fullName evidence="18">Nitrogen regulation protein B</fullName>
    </alternativeName>
</protein>
<keyword evidence="8 19" id="KW-0597">Phosphoprotein</keyword>
<dbReference type="PROSITE" id="PS50110">
    <property type="entry name" value="RESPONSE_REGULATORY"/>
    <property type="match status" value="1"/>
</dbReference>
<accession>A0A7W5B0R4</accession>
<evidence type="ECO:0000256" key="5">
    <source>
        <dbReference type="ARBA" id="ARBA00017322"/>
    </source>
</evidence>
<keyword evidence="13" id="KW-0067">ATP-binding</keyword>
<keyword evidence="14" id="KW-0408">Iron</keyword>
<feature type="transmembrane region" description="Helical" evidence="21">
    <location>
        <begin position="352"/>
        <end position="373"/>
    </location>
</feature>
<dbReference type="PRINTS" id="PR00344">
    <property type="entry name" value="BCTRLSENSOR"/>
</dbReference>
<keyword evidence="16" id="KW-0411">Iron-sulfur</keyword>
<dbReference type="CDD" id="cd00082">
    <property type="entry name" value="HisKA"/>
    <property type="match status" value="1"/>
</dbReference>
<comment type="function">
    <text evidence="17">Member of the two-component regulatory system NreB/NreC involved in the control of dissimilatory nitrate/nitrite reduction in response to oxygen. NreB functions as a direct oxygen sensor histidine kinase which is autophosphorylated, in the absence of oxygen, probably at the conserved histidine residue, and transfers its phosphate group probably to a conserved aspartate residue of NreC. NreB/NreC activates the expression of the nitrate (narGHJI) and nitrite (nir) reductase operons, as well as the putative nitrate transporter gene narT.</text>
</comment>
<dbReference type="Pfam" id="PF00072">
    <property type="entry name" value="Response_reg"/>
    <property type="match status" value="1"/>
</dbReference>
<dbReference type="GO" id="GO:0000155">
    <property type="term" value="F:phosphorelay sensor kinase activity"/>
    <property type="evidence" value="ECO:0007669"/>
    <property type="project" value="InterPro"/>
</dbReference>
<gene>
    <name evidence="24" type="ORF">FHS18_004324</name>
</gene>
<keyword evidence="7" id="KW-0963">Cytoplasm</keyword>
<feature type="transmembrane region" description="Helical" evidence="21">
    <location>
        <begin position="291"/>
        <end position="310"/>
    </location>
</feature>
<keyword evidence="25" id="KW-1185">Reference proteome</keyword>
<dbReference type="InterPro" id="IPR004358">
    <property type="entry name" value="Sig_transdc_His_kin-like_C"/>
</dbReference>
<keyword evidence="21" id="KW-1133">Transmembrane helix</keyword>
<dbReference type="InterPro" id="IPR036890">
    <property type="entry name" value="HATPase_C_sf"/>
</dbReference>
<organism evidence="24 25">
    <name type="scientific">Paenibacillus phyllosphaerae</name>
    <dbReference type="NCBI Taxonomy" id="274593"/>
    <lineage>
        <taxon>Bacteria</taxon>
        <taxon>Bacillati</taxon>
        <taxon>Bacillota</taxon>
        <taxon>Bacilli</taxon>
        <taxon>Bacillales</taxon>
        <taxon>Paenibacillaceae</taxon>
        <taxon>Paenibacillus</taxon>
    </lineage>
</organism>
<keyword evidence="21" id="KW-0812">Transmembrane</keyword>
<dbReference type="GO" id="GO:0005737">
    <property type="term" value="C:cytoplasm"/>
    <property type="evidence" value="ECO:0007669"/>
    <property type="project" value="UniProtKB-SubCell"/>
</dbReference>
<dbReference type="Pfam" id="PF07730">
    <property type="entry name" value="HisKA_3"/>
    <property type="match status" value="1"/>
</dbReference>
<evidence type="ECO:0000256" key="3">
    <source>
        <dbReference type="ARBA" id="ARBA00004496"/>
    </source>
</evidence>
<dbReference type="SMART" id="SM00387">
    <property type="entry name" value="HATPase_c"/>
    <property type="match status" value="2"/>
</dbReference>
<evidence type="ECO:0000256" key="21">
    <source>
        <dbReference type="SAM" id="Phobius"/>
    </source>
</evidence>
<keyword evidence="11" id="KW-0547">Nucleotide-binding</keyword>
<dbReference type="SMART" id="SM00448">
    <property type="entry name" value="REC"/>
    <property type="match status" value="1"/>
</dbReference>
<keyword evidence="6" id="KW-0004">4Fe-4S</keyword>
<evidence type="ECO:0000256" key="7">
    <source>
        <dbReference type="ARBA" id="ARBA00022490"/>
    </source>
</evidence>
<evidence type="ECO:0000256" key="20">
    <source>
        <dbReference type="SAM" id="MobiDB-lite"/>
    </source>
</evidence>
<dbReference type="InterPro" id="IPR011712">
    <property type="entry name" value="Sig_transdc_His_kin_sub3_dim/P"/>
</dbReference>
<dbReference type="SMART" id="SM00388">
    <property type="entry name" value="HisKA"/>
    <property type="match status" value="1"/>
</dbReference>
<dbReference type="EMBL" id="JACHXK010000011">
    <property type="protein sequence ID" value="MBB3112238.1"/>
    <property type="molecule type" value="Genomic_DNA"/>
</dbReference>
<proteinExistence type="predicted"/>
<dbReference type="AlphaFoldDB" id="A0A7W5B0R4"/>
<evidence type="ECO:0000256" key="4">
    <source>
        <dbReference type="ARBA" id="ARBA00012438"/>
    </source>
</evidence>
<keyword evidence="21" id="KW-0472">Membrane</keyword>
<evidence type="ECO:0000256" key="12">
    <source>
        <dbReference type="ARBA" id="ARBA00022777"/>
    </source>
</evidence>
<dbReference type="EC" id="2.7.13.3" evidence="4"/>
<feature type="transmembrane region" description="Helical" evidence="21">
    <location>
        <begin position="48"/>
        <end position="69"/>
    </location>
</feature>
<keyword evidence="9" id="KW-0808">Transferase</keyword>
<dbReference type="PANTHER" id="PTHR43047:SF64">
    <property type="entry name" value="HISTIDINE KINASE CONTAINING CHEY-HOMOLOGOUS RECEIVER DOMAIN AND PAS DOMAIN-RELATED"/>
    <property type="match status" value="1"/>
</dbReference>
<comment type="subcellular location">
    <subcellularLocation>
        <location evidence="3">Cytoplasm</location>
    </subcellularLocation>
</comment>
<keyword evidence="12 24" id="KW-0418">Kinase</keyword>
<evidence type="ECO:0000256" key="15">
    <source>
        <dbReference type="ARBA" id="ARBA00023012"/>
    </source>
</evidence>
<dbReference type="RefSeq" id="WP_183602312.1">
    <property type="nucleotide sequence ID" value="NZ_JACHXK010000011.1"/>
</dbReference>
<dbReference type="Pfam" id="PF02518">
    <property type="entry name" value="HATPase_c"/>
    <property type="match status" value="1"/>
</dbReference>
<evidence type="ECO:0000256" key="6">
    <source>
        <dbReference type="ARBA" id="ARBA00022485"/>
    </source>
</evidence>
<evidence type="ECO:0000256" key="9">
    <source>
        <dbReference type="ARBA" id="ARBA00022679"/>
    </source>
</evidence>
<dbReference type="Gene3D" id="3.30.565.10">
    <property type="entry name" value="Histidine kinase-like ATPase, C-terminal domain"/>
    <property type="match status" value="2"/>
</dbReference>
<dbReference type="Gene3D" id="3.40.50.2300">
    <property type="match status" value="1"/>
</dbReference>
<comment type="caution">
    <text evidence="24">The sequence shown here is derived from an EMBL/GenBank/DDBJ whole genome shotgun (WGS) entry which is preliminary data.</text>
</comment>